<dbReference type="SUPFAM" id="SSF52540">
    <property type="entry name" value="P-loop containing nucleoside triphosphate hydrolases"/>
    <property type="match status" value="1"/>
</dbReference>
<reference evidence="6 7" key="1">
    <citation type="submission" date="2011-02" db="EMBL/GenBank/DDBJ databases">
        <title>The Genome Sequence of Sphaeroforma arctica JP610.</title>
        <authorList>
            <consortium name="The Broad Institute Genome Sequencing Platform"/>
            <person name="Russ C."/>
            <person name="Cuomo C."/>
            <person name="Young S.K."/>
            <person name="Zeng Q."/>
            <person name="Gargeya S."/>
            <person name="Alvarado L."/>
            <person name="Berlin A."/>
            <person name="Chapman S.B."/>
            <person name="Chen Z."/>
            <person name="Freedman E."/>
            <person name="Gellesch M."/>
            <person name="Goldberg J."/>
            <person name="Griggs A."/>
            <person name="Gujja S."/>
            <person name="Heilman E."/>
            <person name="Heiman D."/>
            <person name="Howarth C."/>
            <person name="Mehta T."/>
            <person name="Neiman D."/>
            <person name="Pearson M."/>
            <person name="Roberts A."/>
            <person name="Saif S."/>
            <person name="Shea T."/>
            <person name="Shenoy N."/>
            <person name="Sisk P."/>
            <person name="Stolte C."/>
            <person name="Sykes S."/>
            <person name="White J."/>
            <person name="Yandava C."/>
            <person name="Burger G."/>
            <person name="Gray M.W."/>
            <person name="Holland P.W.H."/>
            <person name="King N."/>
            <person name="Lang F.B.F."/>
            <person name="Roger A.J."/>
            <person name="Ruiz-Trillo I."/>
            <person name="Haas B."/>
            <person name="Nusbaum C."/>
            <person name="Birren B."/>
        </authorList>
    </citation>
    <scope>NUCLEOTIDE SEQUENCE [LARGE SCALE GENOMIC DNA]</scope>
    <source>
        <strain evidence="6 7">JP610</strain>
    </source>
</reference>
<evidence type="ECO:0000256" key="2">
    <source>
        <dbReference type="ARBA" id="ARBA00022801"/>
    </source>
</evidence>
<evidence type="ECO:0000256" key="4">
    <source>
        <dbReference type="ARBA" id="ARBA00022840"/>
    </source>
</evidence>
<sequence length="158" mass="17552">MTVKRQLISRIQSSGTKAQDMKDLKDLLKNGGLSDQDVRNVKESIKVLKAGADSERLSETRVVGVTCAATVFACLQPFSFPVVLLDESSQMTEPQAWLPIVPFGVEKLVLVGDHRQLPPTIQTDIASEARGQGLEFTMFERLARDNPEDVVSLYTQYR</sequence>
<evidence type="ECO:0000259" key="5">
    <source>
        <dbReference type="Pfam" id="PF13086"/>
    </source>
</evidence>
<dbReference type="eggNOG" id="KOG1802">
    <property type="taxonomic scope" value="Eukaryota"/>
</dbReference>
<dbReference type="EMBL" id="KQ243914">
    <property type="protein sequence ID" value="KNC75007.1"/>
    <property type="molecule type" value="Genomic_DNA"/>
</dbReference>
<evidence type="ECO:0000256" key="3">
    <source>
        <dbReference type="ARBA" id="ARBA00022806"/>
    </source>
</evidence>
<dbReference type="Gene3D" id="3.40.50.300">
    <property type="entry name" value="P-loop containing nucleotide triphosphate hydrolases"/>
    <property type="match status" value="1"/>
</dbReference>
<accession>A0A0L0FE13</accession>
<name>A0A0L0FE13_9EUKA</name>
<dbReference type="AlphaFoldDB" id="A0A0L0FE13"/>
<dbReference type="InterPro" id="IPR027417">
    <property type="entry name" value="P-loop_NTPase"/>
</dbReference>
<dbReference type="Pfam" id="PF13086">
    <property type="entry name" value="AAA_11"/>
    <property type="match status" value="1"/>
</dbReference>
<keyword evidence="2" id="KW-0378">Hydrolase</keyword>
<evidence type="ECO:0000313" key="6">
    <source>
        <dbReference type="EMBL" id="KNC75007.1"/>
    </source>
</evidence>
<feature type="domain" description="DNA2/NAM7 helicase helicase" evidence="5">
    <location>
        <begin position="15"/>
        <end position="122"/>
    </location>
</feature>
<dbReference type="STRING" id="667725.A0A0L0FE13"/>
<gene>
    <name evidence="6" type="ORF">SARC_12459</name>
</gene>
<keyword evidence="3" id="KW-0347">Helicase</keyword>
<dbReference type="OrthoDB" id="6513042at2759"/>
<dbReference type="RefSeq" id="XP_014148909.1">
    <property type="nucleotide sequence ID" value="XM_014293434.1"/>
</dbReference>
<proteinExistence type="predicted"/>
<evidence type="ECO:0000313" key="7">
    <source>
        <dbReference type="Proteomes" id="UP000054560"/>
    </source>
</evidence>
<dbReference type="GO" id="GO:0043139">
    <property type="term" value="F:5'-3' DNA helicase activity"/>
    <property type="evidence" value="ECO:0007669"/>
    <property type="project" value="TreeGrafter"/>
</dbReference>
<keyword evidence="7" id="KW-1185">Reference proteome</keyword>
<evidence type="ECO:0000256" key="1">
    <source>
        <dbReference type="ARBA" id="ARBA00022741"/>
    </source>
</evidence>
<protein>
    <recommendedName>
        <fullName evidence="5">DNA2/NAM7 helicase helicase domain-containing protein</fullName>
    </recommendedName>
</protein>
<dbReference type="Proteomes" id="UP000054560">
    <property type="component" value="Unassembled WGS sequence"/>
</dbReference>
<dbReference type="PANTHER" id="PTHR43788:SF16">
    <property type="entry name" value="HELICASE WITH ZINC FINGER 2"/>
    <property type="match status" value="1"/>
</dbReference>
<organism evidence="6 7">
    <name type="scientific">Sphaeroforma arctica JP610</name>
    <dbReference type="NCBI Taxonomy" id="667725"/>
    <lineage>
        <taxon>Eukaryota</taxon>
        <taxon>Ichthyosporea</taxon>
        <taxon>Ichthyophonida</taxon>
        <taxon>Sphaeroforma</taxon>
    </lineage>
</organism>
<dbReference type="GO" id="GO:0005524">
    <property type="term" value="F:ATP binding"/>
    <property type="evidence" value="ECO:0007669"/>
    <property type="project" value="UniProtKB-KW"/>
</dbReference>
<keyword evidence="1" id="KW-0547">Nucleotide-binding</keyword>
<dbReference type="InterPro" id="IPR050534">
    <property type="entry name" value="Coronavir_polyprotein_1ab"/>
</dbReference>
<dbReference type="PANTHER" id="PTHR43788">
    <property type="entry name" value="DNA2/NAM7 HELICASE FAMILY MEMBER"/>
    <property type="match status" value="1"/>
</dbReference>
<dbReference type="GO" id="GO:0016787">
    <property type="term" value="F:hydrolase activity"/>
    <property type="evidence" value="ECO:0007669"/>
    <property type="project" value="UniProtKB-KW"/>
</dbReference>
<keyword evidence="4" id="KW-0067">ATP-binding</keyword>
<dbReference type="InterPro" id="IPR041677">
    <property type="entry name" value="DNA2/NAM7_AAA_11"/>
</dbReference>
<dbReference type="GeneID" id="25912963"/>